<accession>A0ABR1KLJ6</accession>
<feature type="region of interest" description="Disordered" evidence="1">
    <location>
        <begin position="91"/>
        <end position="118"/>
    </location>
</feature>
<dbReference type="EMBL" id="JBBPHU010000005">
    <property type="protein sequence ID" value="KAK7517378.1"/>
    <property type="molecule type" value="Genomic_DNA"/>
</dbReference>
<evidence type="ECO:0000313" key="5">
    <source>
        <dbReference type="Proteomes" id="UP001363622"/>
    </source>
</evidence>
<organism evidence="4 5">
    <name type="scientific">Phyllosticta citriasiana</name>
    <dbReference type="NCBI Taxonomy" id="595635"/>
    <lineage>
        <taxon>Eukaryota</taxon>
        <taxon>Fungi</taxon>
        <taxon>Dikarya</taxon>
        <taxon>Ascomycota</taxon>
        <taxon>Pezizomycotina</taxon>
        <taxon>Dothideomycetes</taxon>
        <taxon>Dothideomycetes incertae sedis</taxon>
        <taxon>Botryosphaeriales</taxon>
        <taxon>Phyllostictaceae</taxon>
        <taxon>Phyllosticta</taxon>
    </lineage>
</organism>
<gene>
    <name evidence="4" type="ORF">IWZ03DRAFT_170614</name>
</gene>
<name>A0ABR1KLJ6_9PEZI</name>
<sequence length="309" mass="30732">MKLLPILLLLTMFSLPKPTPATLLSPRQISCALPGSSTDADCKACLGPNAASCGRTGCFDPSAGQTCCADGSACSGGDECCGEVGLGVSDSSDDDDDGHGTGTSSTTTPTTTTKKTSPTLMAATSTVADWSCAQSDDGDACCARRGEGVRYCGGAWPTYTCYRPGVGEVCCAGDNAARTRACTESGTGTGGSGEGGRSGQVACCDDVADDAVAASATAGKSNASSRELPLGATMATTTAAVPGADELSTTASTVHSSLATSISQTLTSGTLRGKTSRGPVQVMASFVWLHAVFLAPPSIVFLLLAAAGF</sequence>
<keyword evidence="2" id="KW-1133">Transmembrane helix</keyword>
<feature type="signal peptide" evidence="3">
    <location>
        <begin position="1"/>
        <end position="21"/>
    </location>
</feature>
<proteinExistence type="predicted"/>
<protein>
    <recommendedName>
        <fullName evidence="6">GPI anchored protein</fullName>
    </recommendedName>
</protein>
<dbReference type="Proteomes" id="UP001363622">
    <property type="component" value="Unassembled WGS sequence"/>
</dbReference>
<reference evidence="4 5" key="1">
    <citation type="submission" date="2024-04" db="EMBL/GenBank/DDBJ databases">
        <title>Phyllosticta paracitricarpa is synonymous to the EU quarantine fungus P. citricarpa based on phylogenomic analyses.</title>
        <authorList>
            <consortium name="Lawrence Berkeley National Laboratory"/>
            <person name="Van Ingen-Buijs V.A."/>
            <person name="Van Westerhoven A.C."/>
            <person name="Haridas S."/>
            <person name="Skiadas P."/>
            <person name="Martin F."/>
            <person name="Groenewald J.Z."/>
            <person name="Crous P.W."/>
            <person name="Seidl M.F."/>
        </authorList>
    </citation>
    <scope>NUCLEOTIDE SEQUENCE [LARGE SCALE GENOMIC DNA]</scope>
    <source>
        <strain evidence="4 5">CBS 123371</strain>
    </source>
</reference>
<comment type="caution">
    <text evidence="4">The sequence shown here is derived from an EMBL/GenBank/DDBJ whole genome shotgun (WGS) entry which is preliminary data.</text>
</comment>
<evidence type="ECO:0000256" key="1">
    <source>
        <dbReference type="SAM" id="MobiDB-lite"/>
    </source>
</evidence>
<evidence type="ECO:0008006" key="6">
    <source>
        <dbReference type="Google" id="ProtNLM"/>
    </source>
</evidence>
<feature type="transmembrane region" description="Helical" evidence="2">
    <location>
        <begin position="286"/>
        <end position="307"/>
    </location>
</feature>
<keyword evidence="2" id="KW-0812">Transmembrane</keyword>
<keyword evidence="5" id="KW-1185">Reference proteome</keyword>
<evidence type="ECO:0000256" key="3">
    <source>
        <dbReference type="SAM" id="SignalP"/>
    </source>
</evidence>
<feature type="compositionally biased region" description="Low complexity" evidence="1">
    <location>
        <begin position="102"/>
        <end position="118"/>
    </location>
</feature>
<evidence type="ECO:0000256" key="2">
    <source>
        <dbReference type="SAM" id="Phobius"/>
    </source>
</evidence>
<keyword evidence="3" id="KW-0732">Signal</keyword>
<evidence type="ECO:0000313" key="4">
    <source>
        <dbReference type="EMBL" id="KAK7517378.1"/>
    </source>
</evidence>
<keyword evidence="2" id="KW-0472">Membrane</keyword>
<feature type="chain" id="PRO_5047364247" description="GPI anchored protein" evidence="3">
    <location>
        <begin position="22"/>
        <end position="309"/>
    </location>
</feature>